<organism evidence="1 2">
    <name type="scientific">Catenaria anguillulae PL171</name>
    <dbReference type="NCBI Taxonomy" id="765915"/>
    <lineage>
        <taxon>Eukaryota</taxon>
        <taxon>Fungi</taxon>
        <taxon>Fungi incertae sedis</taxon>
        <taxon>Blastocladiomycota</taxon>
        <taxon>Blastocladiomycetes</taxon>
        <taxon>Blastocladiales</taxon>
        <taxon>Catenariaceae</taxon>
        <taxon>Catenaria</taxon>
    </lineage>
</organism>
<gene>
    <name evidence="1" type="ORF">BCR44DRAFT_72575</name>
</gene>
<name>A0A1Y2HV15_9FUNG</name>
<accession>A0A1Y2HV15</accession>
<dbReference type="EMBL" id="MCFL01000008">
    <property type="protein sequence ID" value="ORZ38440.1"/>
    <property type="molecule type" value="Genomic_DNA"/>
</dbReference>
<proteinExistence type="predicted"/>
<sequence length="257" mass="27553">MNAQATQVTAMPLPSVGDAEALYRAGDALGALAILESHLAMGSTLARPGWPLFFASMAKVGRPIELGHFRTARDESLLPFLLLNRSAAEQVALLTDIIPSLTDLTTLHLATDVWCARVPSMDRTEALAAVDKAKEWLSPDDCSRVLAALGSATSATEPTSSSHSRIPECANQSGALDGGSQEGRTVSVSRGAAHLPKWLAHLAAWANIIHRRMTALSLPQSSIIVLAIVLIALRRLSAFVPQILRFRTILERLIQIV</sequence>
<protein>
    <submittedName>
        <fullName evidence="1">Uncharacterized protein</fullName>
    </submittedName>
</protein>
<dbReference type="OrthoDB" id="10658098at2759"/>
<dbReference type="AlphaFoldDB" id="A0A1Y2HV15"/>
<evidence type="ECO:0000313" key="2">
    <source>
        <dbReference type="Proteomes" id="UP000193411"/>
    </source>
</evidence>
<reference evidence="1 2" key="1">
    <citation type="submission" date="2016-07" db="EMBL/GenBank/DDBJ databases">
        <title>Pervasive Adenine N6-methylation of Active Genes in Fungi.</title>
        <authorList>
            <consortium name="DOE Joint Genome Institute"/>
            <person name="Mondo S.J."/>
            <person name="Dannebaum R.O."/>
            <person name="Kuo R.C."/>
            <person name="Labutti K."/>
            <person name="Haridas S."/>
            <person name="Kuo A."/>
            <person name="Salamov A."/>
            <person name="Ahrendt S.R."/>
            <person name="Lipzen A."/>
            <person name="Sullivan W."/>
            <person name="Andreopoulos W.B."/>
            <person name="Clum A."/>
            <person name="Lindquist E."/>
            <person name="Daum C."/>
            <person name="Ramamoorthy G.K."/>
            <person name="Gryganskyi A."/>
            <person name="Culley D."/>
            <person name="Magnuson J.K."/>
            <person name="James T.Y."/>
            <person name="O'Malley M.A."/>
            <person name="Stajich J.E."/>
            <person name="Spatafora J.W."/>
            <person name="Visel A."/>
            <person name="Grigoriev I.V."/>
        </authorList>
    </citation>
    <scope>NUCLEOTIDE SEQUENCE [LARGE SCALE GENOMIC DNA]</scope>
    <source>
        <strain evidence="1 2">PL171</strain>
    </source>
</reference>
<dbReference type="Proteomes" id="UP000193411">
    <property type="component" value="Unassembled WGS sequence"/>
</dbReference>
<evidence type="ECO:0000313" key="1">
    <source>
        <dbReference type="EMBL" id="ORZ38440.1"/>
    </source>
</evidence>
<comment type="caution">
    <text evidence="1">The sequence shown here is derived from an EMBL/GenBank/DDBJ whole genome shotgun (WGS) entry which is preliminary data.</text>
</comment>
<keyword evidence="2" id="KW-1185">Reference proteome</keyword>